<dbReference type="KEGG" id="oyw:OdinLCB4_004355"/>
<dbReference type="EMBL" id="CP091871">
    <property type="protein sequence ID" value="WEU39722.1"/>
    <property type="molecule type" value="Genomic_DNA"/>
</dbReference>
<reference evidence="1" key="2">
    <citation type="journal article" date="2022" name="Nat. Microbiol.">
        <title>A closed Candidatus Odinarchaeum chromosome exposes Asgard archaeal viruses.</title>
        <authorList>
            <person name="Tamarit D."/>
            <person name="Caceres E.F."/>
            <person name="Krupovic M."/>
            <person name="Nijland R."/>
            <person name="Eme L."/>
            <person name="Robinson N.P."/>
            <person name="Ettema T.J.G."/>
        </authorList>
    </citation>
    <scope>NUCLEOTIDE SEQUENCE</scope>
    <source>
        <strain evidence="1">LCB_4</strain>
    </source>
</reference>
<name>A0AAF0D142_ODILC</name>
<proteinExistence type="predicted"/>
<evidence type="ECO:0000313" key="2">
    <source>
        <dbReference type="Proteomes" id="UP000186851"/>
    </source>
</evidence>
<sequence length="72" mass="8563">MLKQIRAKLSLEDRVDANLDELRKRLKARFNLEDTEVKIFSRNCFEIIFPIIHGMDQLISILDDIIVYLRES</sequence>
<evidence type="ECO:0000313" key="1">
    <source>
        <dbReference type="EMBL" id="WEU39722.1"/>
    </source>
</evidence>
<accession>A0AAF0D142</accession>
<dbReference type="AlphaFoldDB" id="A0AAF0D142"/>
<reference evidence="1" key="1">
    <citation type="journal article" date="2017" name="Nature">
        <title>Asgard archaea illuminate the origin of eukaryotic cellular complexity.</title>
        <authorList>
            <person name="Zaremba-Niedzwiedzka K."/>
            <person name="Caceres E.F."/>
            <person name="Saw J.H."/>
            <person name="Backstrom D."/>
            <person name="Juzokaite L."/>
            <person name="Vancaester E."/>
            <person name="Seitz K.W."/>
            <person name="Anantharaman K."/>
            <person name="Starnawski P."/>
            <person name="Kjeldsen K.U."/>
            <person name="Scott M.B."/>
            <person name="Nunoura T."/>
            <person name="Banfield J.F."/>
            <person name="Schramm A."/>
            <person name="Baker B.J."/>
            <person name="Spang A."/>
            <person name="Ettema T.J.G."/>
        </authorList>
    </citation>
    <scope>NUCLEOTIDE SEQUENCE</scope>
    <source>
        <strain evidence="1">LCB_4</strain>
    </source>
</reference>
<protein>
    <submittedName>
        <fullName evidence="1">Uncharacterized protein</fullName>
    </submittedName>
</protein>
<dbReference type="Proteomes" id="UP000186851">
    <property type="component" value="Chromosome"/>
</dbReference>
<gene>
    <name evidence="1" type="ORF">OdinLCB4_004355</name>
</gene>
<organism evidence="1 2">
    <name type="scientific">Odinarchaeota yellowstonii (strain LCB_4)</name>
    <dbReference type="NCBI Taxonomy" id="1841599"/>
    <lineage>
        <taxon>Archaea</taxon>
        <taxon>Promethearchaeati</taxon>
        <taxon>Candidatus Odinarchaeota</taxon>
        <taxon>Candidatus Odinarchaeia</taxon>
        <taxon>Candidatus Odinarchaeales</taxon>
        <taxon>Candidatus Odinarchaeaceae</taxon>
        <taxon>Candidatus Odinarchaeum</taxon>
    </lineage>
</organism>